<evidence type="ECO:0000256" key="6">
    <source>
        <dbReference type="ARBA" id="ARBA00023010"/>
    </source>
</evidence>
<dbReference type="EMBL" id="JBFMKM010000018">
    <property type="protein sequence ID" value="KAL1296601.1"/>
    <property type="molecule type" value="Genomic_DNA"/>
</dbReference>
<keyword evidence="3 9" id="KW-0813">Transport</keyword>
<dbReference type="InterPro" id="IPR011502">
    <property type="entry name" value="Nucleoporin_Nup85"/>
</dbReference>
<comment type="caution">
    <text evidence="11">The sequence shown here is derived from an EMBL/GenBank/DDBJ whole genome shotgun (WGS) entry which is preliminary data.</text>
</comment>
<keyword evidence="8 9" id="KW-0539">Nucleus</keyword>
<dbReference type="RefSeq" id="XP_069196283.1">
    <property type="nucleotide sequence ID" value="XM_069340082.1"/>
</dbReference>
<comment type="subunit">
    <text evidence="9">Component of the nuclear pore complex (NPC).</text>
</comment>
<organism evidence="11 12">
    <name type="scientific">Neodothiora populina</name>
    <dbReference type="NCBI Taxonomy" id="2781224"/>
    <lineage>
        <taxon>Eukaryota</taxon>
        <taxon>Fungi</taxon>
        <taxon>Dikarya</taxon>
        <taxon>Ascomycota</taxon>
        <taxon>Pezizomycotina</taxon>
        <taxon>Dothideomycetes</taxon>
        <taxon>Dothideomycetidae</taxon>
        <taxon>Dothideales</taxon>
        <taxon>Dothioraceae</taxon>
        <taxon>Neodothiora</taxon>
    </lineage>
</organism>
<evidence type="ECO:0000256" key="1">
    <source>
        <dbReference type="ARBA" id="ARBA00004567"/>
    </source>
</evidence>
<comment type="subcellular location">
    <subcellularLocation>
        <location evidence="1 9">Nucleus</location>
        <location evidence="1 9">Nuclear pore complex</location>
    </subcellularLocation>
</comment>
<keyword evidence="6 9" id="KW-0811">Translocation</keyword>
<name>A0ABR3P1R0_9PEZI</name>
<dbReference type="Pfam" id="PF07575">
    <property type="entry name" value="Nucleopor_Nup85"/>
    <property type="match status" value="2"/>
</dbReference>
<evidence type="ECO:0000256" key="2">
    <source>
        <dbReference type="ARBA" id="ARBA00005573"/>
    </source>
</evidence>
<comment type="function">
    <text evidence="9">Functions as a component of the nuclear pore complex (NPC).</text>
</comment>
<dbReference type="GeneID" id="95973797"/>
<protein>
    <recommendedName>
        <fullName evidence="9">Nuclear pore complex protein Nup85</fullName>
    </recommendedName>
</protein>
<evidence type="ECO:0000313" key="11">
    <source>
        <dbReference type="EMBL" id="KAL1296601.1"/>
    </source>
</evidence>
<dbReference type="Proteomes" id="UP001562354">
    <property type="component" value="Unassembled WGS sequence"/>
</dbReference>
<proteinExistence type="inferred from homology"/>
<keyword evidence="7 9" id="KW-0906">Nuclear pore complex</keyword>
<evidence type="ECO:0000256" key="3">
    <source>
        <dbReference type="ARBA" id="ARBA00022448"/>
    </source>
</evidence>
<gene>
    <name evidence="11" type="ORF">AAFC00_000094</name>
</gene>
<sequence length="1062" mass="115459">MFAVPSSDPPSTPDSRRASHGHSQAPSTTPAEPPPTGYTNQSFTPAGRPPASSLVGAASFNYADPNAFAFSSNMATFAPHSAAFAVPSSPPQRYMDGNMMDMMGDGGDMGDEYSNYAEADDDMDAMFGIRQPAFSAAAANSLPSKHAMVDFQTESPRALKRSRYGRVMNESLHSSRAARLESRQPAMPAIAKGLSTPSPSALKEPGDVILKTEQLLSSLDASVTTQSALDPHLLLHSTASQLTDLWRKHLSTQSLSGGIGPKNRDSPFETANYLASLLLRLYHPFISQHNPRSASNPFAQSSSSVSLVLQRDAVATIPRSLLDWLNTYHNPFPQDLPEVLGNRPAPIAHEKYWDMVYATTLRGDLATAISLLEAADFTQADTAMDDGYDEPGYQGRQADAAHYVTSRCIDLLRSCPAYTDDDWDVKNAEWAIFRNRVRREIQHLEAFAESDSKDRDTAIDGSNVFQSSAMGSGRGGMSFSTASRRAESKVPWTVYQNLKILYGQLQGLKDEIAVCTQDWLETAIFMTVWWDGDDDDQLPGTASRHSLRPSHQVRSVDVSPTSSYRRQLLFAFATITDDPEDTVFAVNTMDPLQVGLACICEEDIEGVVGILRGWSLPIAVAVVDIASAGGWLPQGRAGAQGLLDGFDQDDLMVLSHGQPNNQDSLSRDQVLTAYADILAKEDSITSSDGKTSKEGWDMACRVLSRLDDLDAAQRKIGAILADIPLDSAERVDKLLAVCIDIGLPEQVRAIAERYADTLAETSQSYGSALIYYARAHSQQKLKSTIDLLISMCLVQSAAFPPRSSLDPQLDMILNDQRAAITKLARVDPEAAQLIANYLSGYATLRRFYDLRDAAMDASTGTAQPSGPGRIATMKPHTRRREAAKALVALIESAADSIRGGLYDADNETVLQVDTLMALLCEALPLLNHRTAVLKAPQLLVLLRAVEDLQSVTPLVYDQAEALFRSTVQNYCESPSHLIASQDLAKSVMLSKSTTILAASSYGMIGSDGSLLPDDANSKVEVQRGWDWRAGAAHLGKSVKGEEMMRVLRTQVAKEMATAWMQV</sequence>
<dbReference type="PANTHER" id="PTHR13373:SF21">
    <property type="entry name" value="NUCLEAR PORE COMPLEX PROTEIN NUP85"/>
    <property type="match status" value="1"/>
</dbReference>
<evidence type="ECO:0000256" key="5">
    <source>
        <dbReference type="ARBA" id="ARBA00022927"/>
    </source>
</evidence>
<keyword evidence="12" id="KW-1185">Reference proteome</keyword>
<keyword evidence="9" id="KW-0472">Membrane</keyword>
<dbReference type="PANTHER" id="PTHR13373">
    <property type="entry name" value="FROUNT PROTEIN-RELATED"/>
    <property type="match status" value="1"/>
</dbReference>
<evidence type="ECO:0000256" key="10">
    <source>
        <dbReference type="SAM" id="MobiDB-lite"/>
    </source>
</evidence>
<keyword evidence="5 9" id="KW-0653">Protein transport</keyword>
<evidence type="ECO:0000313" key="12">
    <source>
        <dbReference type="Proteomes" id="UP001562354"/>
    </source>
</evidence>
<evidence type="ECO:0000256" key="8">
    <source>
        <dbReference type="ARBA" id="ARBA00023242"/>
    </source>
</evidence>
<accession>A0ABR3P1R0</accession>
<keyword evidence="4 9" id="KW-0509">mRNA transport</keyword>
<evidence type="ECO:0000256" key="4">
    <source>
        <dbReference type="ARBA" id="ARBA00022816"/>
    </source>
</evidence>
<reference evidence="11 12" key="1">
    <citation type="submission" date="2024-07" db="EMBL/GenBank/DDBJ databases">
        <title>Draft sequence of the Neodothiora populina.</title>
        <authorList>
            <person name="Drown D.D."/>
            <person name="Schuette U.S."/>
            <person name="Buechlein A.B."/>
            <person name="Rusch D.R."/>
            <person name="Winton L.W."/>
            <person name="Adams G.A."/>
        </authorList>
    </citation>
    <scope>NUCLEOTIDE SEQUENCE [LARGE SCALE GENOMIC DNA]</scope>
    <source>
        <strain evidence="11 12">CPC 39397</strain>
    </source>
</reference>
<evidence type="ECO:0000256" key="7">
    <source>
        <dbReference type="ARBA" id="ARBA00023132"/>
    </source>
</evidence>
<comment type="similarity">
    <text evidence="2 9">Belongs to the nucleoporin Nup85 family.</text>
</comment>
<feature type="region of interest" description="Disordered" evidence="10">
    <location>
        <begin position="1"/>
        <end position="50"/>
    </location>
</feature>
<evidence type="ECO:0000256" key="9">
    <source>
        <dbReference type="RuleBase" id="RU365073"/>
    </source>
</evidence>